<sequence>MSKNSYALTLSHVRQQCSIILRKNGDYWLSLSSAFFFWLLLFTLLVVVPLETTYPMITSTCTILELGTNSESKRARCILISSSVDELEYDPRREEKDFFLRQAFSRKAKDAPRQGQTVG</sequence>
<proteinExistence type="predicted"/>
<protein>
    <submittedName>
        <fullName evidence="2">Uncharacterized protein</fullName>
    </submittedName>
</protein>
<dbReference type="AlphaFoldDB" id="A0AAD2AJJ9"/>
<organism evidence="2 3">
    <name type="scientific">Fraxinus pennsylvanica</name>
    <dbReference type="NCBI Taxonomy" id="56036"/>
    <lineage>
        <taxon>Eukaryota</taxon>
        <taxon>Viridiplantae</taxon>
        <taxon>Streptophyta</taxon>
        <taxon>Embryophyta</taxon>
        <taxon>Tracheophyta</taxon>
        <taxon>Spermatophyta</taxon>
        <taxon>Magnoliopsida</taxon>
        <taxon>eudicotyledons</taxon>
        <taxon>Gunneridae</taxon>
        <taxon>Pentapetalae</taxon>
        <taxon>asterids</taxon>
        <taxon>lamiids</taxon>
        <taxon>Lamiales</taxon>
        <taxon>Oleaceae</taxon>
        <taxon>Oleeae</taxon>
        <taxon>Fraxinus</taxon>
    </lineage>
</organism>
<evidence type="ECO:0000256" key="1">
    <source>
        <dbReference type="SAM" id="Phobius"/>
    </source>
</evidence>
<keyword evidence="1" id="KW-0472">Membrane</keyword>
<dbReference type="Proteomes" id="UP000834106">
    <property type="component" value="Chromosome 23"/>
</dbReference>
<evidence type="ECO:0000313" key="3">
    <source>
        <dbReference type="Proteomes" id="UP000834106"/>
    </source>
</evidence>
<dbReference type="EMBL" id="OU503058">
    <property type="protein sequence ID" value="CAI9786765.1"/>
    <property type="molecule type" value="Genomic_DNA"/>
</dbReference>
<reference evidence="2" key="1">
    <citation type="submission" date="2023-05" db="EMBL/GenBank/DDBJ databases">
        <authorList>
            <person name="Huff M."/>
        </authorList>
    </citation>
    <scope>NUCLEOTIDE SEQUENCE</scope>
</reference>
<feature type="transmembrane region" description="Helical" evidence="1">
    <location>
        <begin position="27"/>
        <end position="48"/>
    </location>
</feature>
<keyword evidence="1" id="KW-1133">Transmembrane helix</keyword>
<gene>
    <name evidence="2" type="ORF">FPE_LOCUS34195</name>
</gene>
<evidence type="ECO:0000313" key="2">
    <source>
        <dbReference type="EMBL" id="CAI9786765.1"/>
    </source>
</evidence>
<keyword evidence="3" id="KW-1185">Reference proteome</keyword>
<keyword evidence="1" id="KW-0812">Transmembrane</keyword>
<accession>A0AAD2AJJ9</accession>
<name>A0AAD2AJJ9_9LAMI</name>